<organism evidence="1 2">
    <name type="scientific">Chryseobacterium oryctis</name>
    <dbReference type="NCBI Taxonomy" id="2952618"/>
    <lineage>
        <taxon>Bacteria</taxon>
        <taxon>Pseudomonadati</taxon>
        <taxon>Bacteroidota</taxon>
        <taxon>Flavobacteriia</taxon>
        <taxon>Flavobacteriales</taxon>
        <taxon>Weeksellaceae</taxon>
        <taxon>Chryseobacterium group</taxon>
        <taxon>Chryseobacterium</taxon>
    </lineage>
</organism>
<reference evidence="1" key="1">
    <citation type="submission" date="2022-10" db="EMBL/GenBank/DDBJ databases">
        <title>Chryseobacterium babae sp. nov. isolated from the gut of the beetle Oryctes rhinoceros, and Chryseobacterium kimseyorum sp. nov., isolated from a stick insect rearing cage.</title>
        <authorList>
            <person name="Shelomi M."/>
            <person name="Han C.-J."/>
            <person name="Chen W.-M."/>
            <person name="Chen H.-K."/>
            <person name="Liaw S.-J."/>
            <person name="Muhle E."/>
            <person name="Clermont D."/>
        </authorList>
    </citation>
    <scope>NUCLEOTIDE SEQUENCE</scope>
    <source>
        <strain evidence="1">WLa1L2M3</strain>
    </source>
</reference>
<dbReference type="PIRSF" id="PIRSF032285">
    <property type="entry name" value="UCP032285"/>
    <property type="match status" value="1"/>
</dbReference>
<dbReference type="InterPro" id="IPR011235">
    <property type="entry name" value="MepB-like"/>
</dbReference>
<dbReference type="RefSeq" id="WP_264743092.1">
    <property type="nucleotide sequence ID" value="NZ_JAPDHV010000003.1"/>
</dbReference>
<evidence type="ECO:0000313" key="2">
    <source>
        <dbReference type="Proteomes" id="UP001163719"/>
    </source>
</evidence>
<name>A0ABT3HMX7_9FLAO</name>
<dbReference type="Pfam" id="PF08877">
    <property type="entry name" value="MepB-like"/>
    <property type="match status" value="1"/>
</dbReference>
<comment type="caution">
    <text evidence="1">The sequence shown here is derived from an EMBL/GenBank/DDBJ whole genome shotgun (WGS) entry which is preliminary data.</text>
</comment>
<protein>
    <submittedName>
        <fullName evidence="1">MepB family protein</fullName>
    </submittedName>
</protein>
<dbReference type="Gene3D" id="3.40.1350.140">
    <property type="entry name" value="MepB-like"/>
    <property type="match status" value="1"/>
</dbReference>
<dbReference type="Proteomes" id="UP001163719">
    <property type="component" value="Unassembled WGS sequence"/>
</dbReference>
<gene>
    <name evidence="1" type="ORF">OH806_07655</name>
</gene>
<accession>A0ABT3HMX7</accession>
<evidence type="ECO:0000313" key="1">
    <source>
        <dbReference type="EMBL" id="MCW3161141.1"/>
    </source>
</evidence>
<proteinExistence type="predicted"/>
<dbReference type="InterPro" id="IPR038231">
    <property type="entry name" value="MepB-like_sf"/>
</dbReference>
<sequence>MIKELEHLQNLVFSALQLNIAELHKDLECEEYFGYNFKLNQFNIKFRKAKITPKKTGQFVTLWKRNPESNETEPFDSTDNFDFYLIFTESLNNQGFFFFDKKTLIQNQILTTPSKEGKRGFRVYPEWNIPKNKQAQKTKNWQIKSFINLSDRDHSEKIKAIVETST</sequence>
<keyword evidence="2" id="KW-1185">Reference proteome</keyword>
<dbReference type="EMBL" id="JAPDHV010000003">
    <property type="protein sequence ID" value="MCW3161141.1"/>
    <property type="molecule type" value="Genomic_DNA"/>
</dbReference>